<dbReference type="PANTHER" id="PTHR43741:SF2">
    <property type="entry name" value="FMN-DEPENDENT NADH:QUINONE OXIDOREDUCTASE"/>
    <property type="match status" value="1"/>
</dbReference>
<dbReference type="InterPro" id="IPR050104">
    <property type="entry name" value="FMN-dep_NADH:Q_OxRdtase_AzoR1"/>
</dbReference>
<comment type="function">
    <text evidence="6">Quinone reductase that provides resistance to thiol-specific stress caused by electrophilic quinones.</text>
</comment>
<dbReference type="SUPFAM" id="SSF52218">
    <property type="entry name" value="Flavoproteins"/>
    <property type="match status" value="1"/>
</dbReference>
<comment type="similarity">
    <text evidence="6">Belongs to the azoreductase type 1 family.</text>
</comment>
<evidence type="ECO:0000313" key="8">
    <source>
        <dbReference type="EMBL" id="SEL80183.1"/>
    </source>
</evidence>
<organism evidence="8 9">
    <name type="scientific">Chitinophaga rupis</name>
    <dbReference type="NCBI Taxonomy" id="573321"/>
    <lineage>
        <taxon>Bacteria</taxon>
        <taxon>Pseudomonadati</taxon>
        <taxon>Bacteroidota</taxon>
        <taxon>Chitinophagia</taxon>
        <taxon>Chitinophagales</taxon>
        <taxon>Chitinophagaceae</taxon>
        <taxon>Chitinophaga</taxon>
    </lineage>
</organism>
<proteinExistence type="inferred from homology"/>
<evidence type="ECO:0000256" key="2">
    <source>
        <dbReference type="ARBA" id="ARBA00022643"/>
    </source>
</evidence>
<protein>
    <recommendedName>
        <fullName evidence="6">FMN dependent NADH:quinone oxidoreductase</fullName>
        <ecNumber evidence="6">1.6.5.-</ecNumber>
    </recommendedName>
    <alternativeName>
        <fullName evidence="6">Azo-dye reductase</fullName>
    </alternativeName>
    <alternativeName>
        <fullName evidence="6">FMN-dependent NADH-azo compound oxidoreductase</fullName>
    </alternativeName>
    <alternativeName>
        <fullName evidence="6">FMN-dependent NADH-azoreductase</fullName>
        <ecNumber evidence="6">1.7.1.17</ecNumber>
    </alternativeName>
</protein>
<comment type="catalytic activity">
    <reaction evidence="6">
        <text>2 a quinone + NADH + H(+) = 2 a 1,4-benzosemiquinone + NAD(+)</text>
        <dbReference type="Rhea" id="RHEA:65952"/>
        <dbReference type="ChEBI" id="CHEBI:15378"/>
        <dbReference type="ChEBI" id="CHEBI:57540"/>
        <dbReference type="ChEBI" id="CHEBI:57945"/>
        <dbReference type="ChEBI" id="CHEBI:132124"/>
        <dbReference type="ChEBI" id="CHEBI:134225"/>
    </reaction>
</comment>
<dbReference type="EMBL" id="FOBB01000002">
    <property type="protein sequence ID" value="SEL80183.1"/>
    <property type="molecule type" value="Genomic_DNA"/>
</dbReference>
<dbReference type="Pfam" id="PF02525">
    <property type="entry name" value="Flavodoxin_2"/>
    <property type="match status" value="1"/>
</dbReference>
<comment type="caution">
    <text evidence="6">Lacks conserved residue(s) required for the propagation of feature annotation.</text>
</comment>
<keyword evidence="9" id="KW-1185">Reference proteome</keyword>
<comment type="catalytic activity">
    <reaction evidence="5">
        <text>N,N-dimethyl-1,4-phenylenediamine + anthranilate + 2 NAD(+) = 2-(4-dimethylaminophenyl)diazenylbenzoate + 2 NADH + 2 H(+)</text>
        <dbReference type="Rhea" id="RHEA:55872"/>
        <dbReference type="ChEBI" id="CHEBI:15378"/>
        <dbReference type="ChEBI" id="CHEBI:15783"/>
        <dbReference type="ChEBI" id="CHEBI:16567"/>
        <dbReference type="ChEBI" id="CHEBI:57540"/>
        <dbReference type="ChEBI" id="CHEBI:57945"/>
        <dbReference type="ChEBI" id="CHEBI:71579"/>
        <dbReference type="EC" id="1.7.1.17"/>
    </reaction>
    <physiologicalReaction direction="right-to-left" evidence="5">
        <dbReference type="Rhea" id="RHEA:55874"/>
    </physiologicalReaction>
</comment>
<keyword evidence="3 6" id="KW-0560">Oxidoreductase</keyword>
<dbReference type="InterPro" id="IPR029039">
    <property type="entry name" value="Flavoprotein-like_sf"/>
</dbReference>
<comment type="subunit">
    <text evidence="6">Homodimer.</text>
</comment>
<dbReference type="PANTHER" id="PTHR43741">
    <property type="entry name" value="FMN-DEPENDENT NADH-AZOREDUCTASE 1"/>
    <property type="match status" value="1"/>
</dbReference>
<comment type="cofactor">
    <cofactor evidence="6">
        <name>FMN</name>
        <dbReference type="ChEBI" id="CHEBI:58210"/>
    </cofactor>
    <text evidence="6">Binds 1 FMN per subunit.</text>
</comment>
<name>A0A1H7T5U1_9BACT</name>
<evidence type="ECO:0000256" key="1">
    <source>
        <dbReference type="ARBA" id="ARBA00022630"/>
    </source>
</evidence>
<dbReference type="EC" id="1.7.1.17" evidence="6"/>
<dbReference type="AlphaFoldDB" id="A0A1H7T5U1"/>
<dbReference type="GO" id="GO:0016655">
    <property type="term" value="F:oxidoreductase activity, acting on NAD(P)H, quinone or similar compound as acceptor"/>
    <property type="evidence" value="ECO:0007669"/>
    <property type="project" value="InterPro"/>
</dbReference>
<feature type="domain" description="Flavodoxin-like fold" evidence="7">
    <location>
        <begin position="2"/>
        <end position="206"/>
    </location>
</feature>
<dbReference type="GO" id="GO:0010181">
    <property type="term" value="F:FMN binding"/>
    <property type="evidence" value="ECO:0007669"/>
    <property type="project" value="UniProtKB-UniRule"/>
</dbReference>
<feature type="binding site" evidence="6">
    <location>
        <position position="10"/>
    </location>
    <ligand>
        <name>FMN</name>
        <dbReference type="ChEBI" id="CHEBI:58210"/>
    </ligand>
</feature>
<gene>
    <name evidence="6" type="primary">azoR</name>
    <name evidence="8" type="ORF">SAMN04488505_1021147</name>
</gene>
<dbReference type="GO" id="GO:0009055">
    <property type="term" value="F:electron transfer activity"/>
    <property type="evidence" value="ECO:0007669"/>
    <property type="project" value="UniProtKB-UniRule"/>
</dbReference>
<accession>A0A1H7T5U1</accession>
<keyword evidence="1 6" id="KW-0285">Flavoprotein</keyword>
<sequence>MKKVLVINASARTLHSHSRKLTEVFTEIWIRLHHDSEIRHRELGNVNVPHVSEAWILANLKPKTNRTAEDHEILATSDTYIAELKNADLIVLGTPMYNWSIPSILKAYIDQTMRLNETFKIDPGNRQQPYTGLLENKTMLLLVARGSQGYETGEPNSHLNFQTTYLRTVLNMMGIHNIHVIAVSGTSLDKGALEKTIEQAHRQVKAVIEMLK</sequence>
<reference evidence="8 9" key="1">
    <citation type="submission" date="2016-10" db="EMBL/GenBank/DDBJ databases">
        <authorList>
            <person name="de Groot N.N."/>
        </authorList>
    </citation>
    <scope>NUCLEOTIDE SEQUENCE [LARGE SCALE GENOMIC DNA]</scope>
    <source>
        <strain evidence="8 9">DSM 21039</strain>
    </source>
</reference>
<dbReference type="InterPro" id="IPR023048">
    <property type="entry name" value="NADH:quinone_OxRdtase_FMN_depd"/>
</dbReference>
<evidence type="ECO:0000259" key="7">
    <source>
        <dbReference type="Pfam" id="PF02525"/>
    </source>
</evidence>
<keyword evidence="4 6" id="KW-0520">NAD</keyword>
<evidence type="ECO:0000256" key="6">
    <source>
        <dbReference type="HAMAP-Rule" id="MF_01216"/>
    </source>
</evidence>
<dbReference type="EC" id="1.6.5.-" evidence="6"/>
<dbReference type="RefSeq" id="WP_202909222.1">
    <property type="nucleotide sequence ID" value="NZ_FOBB01000002.1"/>
</dbReference>
<evidence type="ECO:0000256" key="3">
    <source>
        <dbReference type="ARBA" id="ARBA00023002"/>
    </source>
</evidence>
<keyword evidence="2 6" id="KW-0288">FMN</keyword>
<feature type="binding site" evidence="6">
    <location>
        <begin position="16"/>
        <end position="18"/>
    </location>
    <ligand>
        <name>FMN</name>
        <dbReference type="ChEBI" id="CHEBI:58210"/>
    </ligand>
</feature>
<evidence type="ECO:0000256" key="4">
    <source>
        <dbReference type="ARBA" id="ARBA00023027"/>
    </source>
</evidence>
<dbReference type="HAMAP" id="MF_01216">
    <property type="entry name" value="Azoreductase_type1"/>
    <property type="match status" value="1"/>
</dbReference>
<evidence type="ECO:0000313" key="9">
    <source>
        <dbReference type="Proteomes" id="UP000198984"/>
    </source>
</evidence>
<evidence type="ECO:0000256" key="5">
    <source>
        <dbReference type="ARBA" id="ARBA00048542"/>
    </source>
</evidence>
<dbReference type="Proteomes" id="UP000198984">
    <property type="component" value="Unassembled WGS sequence"/>
</dbReference>
<dbReference type="Gene3D" id="3.40.50.360">
    <property type="match status" value="1"/>
</dbReference>
<dbReference type="GO" id="GO:0016652">
    <property type="term" value="F:oxidoreductase activity, acting on NAD(P)H as acceptor"/>
    <property type="evidence" value="ECO:0007669"/>
    <property type="project" value="UniProtKB-UniRule"/>
</dbReference>
<dbReference type="InterPro" id="IPR003680">
    <property type="entry name" value="Flavodoxin_fold"/>
</dbReference>
<comment type="function">
    <text evidence="6">Also exhibits azoreductase activity. Catalyzes the reductive cleavage of the azo bond in aromatic azo compounds to the corresponding amines.</text>
</comment>
<dbReference type="STRING" id="573321.SAMN04488505_1021147"/>